<dbReference type="PANTHER" id="PTHR30168">
    <property type="entry name" value="PUTATIVE MEMBRANE PROTEIN YPFJ"/>
    <property type="match status" value="1"/>
</dbReference>
<keyword evidence="2" id="KW-0812">Transmembrane</keyword>
<sequence>MLWNKARPSDNVTDTRQSPSNRLPPSKKLVIALGAAALSGAVALGSLTAPQEADPASPPVSEVTPENTEDLDLAFVRAVLGDTEDTWRALFQSLDQPYPEPTLTLFEQGVTSGCGYASSAVGPFYCPDNQALYLDLGFFRKMAQRMSDFGAFAQAYVIAHEVGHHVQTRLGLSRPFDEALGAGHPTAGDNGLEVRAELQADCLAGVWAHHAQQRLNWLEPGDLQAALEAAAVFGDDYRRGNQTTGPMPETFTHGTSAQRVRWFERGFEQGRIEQCDTFSANPL</sequence>
<keyword evidence="4" id="KW-0472">Membrane</keyword>
<gene>
    <name evidence="6" type="ORF">H7995_15355</name>
</gene>
<keyword evidence="3" id="KW-1133">Transmembrane helix</keyword>
<name>A0A7X1GGJ1_9PSED</name>
<dbReference type="InterPro" id="IPR007343">
    <property type="entry name" value="Uncharacterised_pept_Zn_put"/>
</dbReference>
<evidence type="ECO:0000313" key="7">
    <source>
        <dbReference type="Proteomes" id="UP000526003"/>
    </source>
</evidence>
<protein>
    <submittedName>
        <fullName evidence="6">Neutral zinc metallopeptidase</fullName>
    </submittedName>
</protein>
<dbReference type="RefSeq" id="WP_182342429.1">
    <property type="nucleotide sequence ID" value="NZ_CP090311.1"/>
</dbReference>
<dbReference type="EMBL" id="JACMYG010000014">
    <property type="protein sequence ID" value="MBC2691173.1"/>
    <property type="molecule type" value="Genomic_DNA"/>
</dbReference>
<evidence type="ECO:0000256" key="3">
    <source>
        <dbReference type="ARBA" id="ARBA00022989"/>
    </source>
</evidence>
<dbReference type="GO" id="GO:0016020">
    <property type="term" value="C:membrane"/>
    <property type="evidence" value="ECO:0007669"/>
    <property type="project" value="UniProtKB-SubCell"/>
</dbReference>
<evidence type="ECO:0000256" key="5">
    <source>
        <dbReference type="SAM" id="MobiDB-lite"/>
    </source>
</evidence>
<organism evidence="6 7">
    <name type="scientific">Pseudomonas kielensis</name>
    <dbReference type="NCBI Taxonomy" id="2762577"/>
    <lineage>
        <taxon>Bacteria</taxon>
        <taxon>Pseudomonadati</taxon>
        <taxon>Pseudomonadota</taxon>
        <taxon>Gammaproteobacteria</taxon>
        <taxon>Pseudomonadales</taxon>
        <taxon>Pseudomonadaceae</taxon>
        <taxon>Pseudomonas</taxon>
    </lineage>
</organism>
<comment type="caution">
    <text evidence="6">The sequence shown here is derived from an EMBL/GenBank/DDBJ whole genome shotgun (WGS) entry which is preliminary data.</text>
</comment>
<dbReference type="Proteomes" id="UP000526003">
    <property type="component" value="Unassembled WGS sequence"/>
</dbReference>
<dbReference type="PANTHER" id="PTHR30168:SF0">
    <property type="entry name" value="INNER MEMBRANE PROTEIN"/>
    <property type="match status" value="1"/>
</dbReference>
<keyword evidence="7" id="KW-1185">Reference proteome</keyword>
<dbReference type="AlphaFoldDB" id="A0A7X1GGJ1"/>
<accession>A0A7X1GGJ1</accession>
<feature type="region of interest" description="Disordered" evidence="5">
    <location>
        <begin position="1"/>
        <end position="25"/>
    </location>
</feature>
<proteinExistence type="predicted"/>
<evidence type="ECO:0000256" key="1">
    <source>
        <dbReference type="ARBA" id="ARBA00004167"/>
    </source>
</evidence>
<evidence type="ECO:0000256" key="2">
    <source>
        <dbReference type="ARBA" id="ARBA00022692"/>
    </source>
</evidence>
<feature type="compositionally biased region" description="Polar residues" evidence="5">
    <location>
        <begin position="10"/>
        <end position="23"/>
    </location>
</feature>
<dbReference type="Pfam" id="PF04228">
    <property type="entry name" value="Zn_peptidase"/>
    <property type="match status" value="1"/>
</dbReference>
<evidence type="ECO:0000313" key="6">
    <source>
        <dbReference type="EMBL" id="MBC2691173.1"/>
    </source>
</evidence>
<evidence type="ECO:0000256" key="4">
    <source>
        <dbReference type="ARBA" id="ARBA00023136"/>
    </source>
</evidence>
<reference evidence="6 7" key="1">
    <citation type="submission" date="2020-08" db="EMBL/GenBank/DDBJ databases">
        <title>Pseudomonas sp. nov.</title>
        <authorList>
            <person name="Gieschler S."/>
            <person name="Fiedler G."/>
            <person name="Brinks E."/>
            <person name="Boehnlein C."/>
            <person name="Franz C.M.A.P."/>
            <person name="Kabisch J."/>
        </authorList>
    </citation>
    <scope>NUCLEOTIDE SEQUENCE [LARGE SCALE GENOMIC DNA]</scope>
    <source>
        <strain evidence="6 7">MBT-1</strain>
    </source>
</reference>
<comment type="subcellular location">
    <subcellularLocation>
        <location evidence="1">Membrane</location>
        <topology evidence="1">Single-pass membrane protein</topology>
    </subcellularLocation>
</comment>